<accession>A0A5B8FY34</accession>
<reference evidence="2 3" key="1">
    <citation type="submission" date="2019-06" db="EMBL/GenBank/DDBJ databases">
        <title>Genome sequence of Rhodobacteraceae bacterium D4M1.</title>
        <authorList>
            <person name="Cao J."/>
        </authorList>
    </citation>
    <scope>NUCLEOTIDE SEQUENCE [LARGE SCALE GENOMIC DNA]</scope>
    <source>
        <strain evidence="2 3">D4M1</strain>
    </source>
</reference>
<evidence type="ECO:0000256" key="1">
    <source>
        <dbReference type="SAM" id="MobiDB-lite"/>
    </source>
</evidence>
<evidence type="ECO:0000313" key="2">
    <source>
        <dbReference type="EMBL" id="QDL91509.1"/>
    </source>
</evidence>
<dbReference type="RefSeq" id="WP_138572478.1">
    <property type="nucleotide sequence ID" value="NZ_CP040818.1"/>
</dbReference>
<dbReference type="InterPro" id="IPR006448">
    <property type="entry name" value="Phage_term_ssu_P27"/>
</dbReference>
<protein>
    <submittedName>
        <fullName evidence="2">P27 family phage terminase small subunit</fullName>
    </submittedName>
</protein>
<dbReference type="KEGG" id="ppru:FDP22_06765"/>
<evidence type="ECO:0000313" key="3">
    <source>
        <dbReference type="Proteomes" id="UP000305888"/>
    </source>
</evidence>
<sequence length="144" mass="16147">MKGRKPEAPNVVPLREGAASAPAPEPYDDMSVDAAATWRELAPDLAMRGRLKPAYRPMFRVWCEAFSDVLKFTYDLHTMGDYFRTETRNGLQEKKRAAWGQRQDAIANMTRIGALFGLTPLDEARFGPDGQKDLLAMLKETLDG</sequence>
<dbReference type="EMBL" id="CP040818">
    <property type="protein sequence ID" value="QDL91509.1"/>
    <property type="molecule type" value="Genomic_DNA"/>
</dbReference>
<dbReference type="OrthoDB" id="7843333at2"/>
<dbReference type="Proteomes" id="UP000305888">
    <property type="component" value="Chromosome"/>
</dbReference>
<dbReference type="Pfam" id="PF05119">
    <property type="entry name" value="Terminase_4"/>
    <property type="match status" value="1"/>
</dbReference>
<feature type="region of interest" description="Disordered" evidence="1">
    <location>
        <begin position="1"/>
        <end position="26"/>
    </location>
</feature>
<organism evidence="2 3">
    <name type="scientific">Paroceanicella profunda</name>
    <dbReference type="NCBI Taxonomy" id="2579971"/>
    <lineage>
        <taxon>Bacteria</taxon>
        <taxon>Pseudomonadati</taxon>
        <taxon>Pseudomonadota</taxon>
        <taxon>Alphaproteobacteria</taxon>
        <taxon>Rhodobacterales</taxon>
        <taxon>Paracoccaceae</taxon>
        <taxon>Paroceanicella</taxon>
    </lineage>
</organism>
<dbReference type="AlphaFoldDB" id="A0A5B8FY34"/>
<name>A0A5B8FY34_9RHOB</name>
<proteinExistence type="predicted"/>
<keyword evidence="3" id="KW-1185">Reference proteome</keyword>
<gene>
    <name evidence="2" type="ORF">FDP22_06765</name>
</gene>